<dbReference type="Gene3D" id="1.10.287.130">
    <property type="match status" value="1"/>
</dbReference>
<dbReference type="SMART" id="SM00388">
    <property type="entry name" value="HisKA"/>
    <property type="match status" value="1"/>
</dbReference>
<dbReference type="SUPFAM" id="SSF55874">
    <property type="entry name" value="ATPase domain of HSP90 chaperone/DNA topoisomerase II/histidine kinase"/>
    <property type="match status" value="1"/>
</dbReference>
<keyword evidence="6" id="KW-0812">Transmembrane</keyword>
<evidence type="ECO:0000313" key="8">
    <source>
        <dbReference type="EMBL" id="MEE3717385.1"/>
    </source>
</evidence>
<dbReference type="InterPro" id="IPR003594">
    <property type="entry name" value="HATPase_dom"/>
</dbReference>
<dbReference type="Pfam" id="PF02518">
    <property type="entry name" value="HATPase_c"/>
    <property type="match status" value="1"/>
</dbReference>
<dbReference type="RefSeq" id="WP_330483814.1">
    <property type="nucleotide sequence ID" value="NZ_JAZBJZ010000040.1"/>
</dbReference>
<dbReference type="InterPro" id="IPR004358">
    <property type="entry name" value="Sig_transdc_His_kin-like_C"/>
</dbReference>
<evidence type="ECO:0000256" key="3">
    <source>
        <dbReference type="ARBA" id="ARBA00022553"/>
    </source>
</evidence>
<evidence type="ECO:0000256" key="1">
    <source>
        <dbReference type="ARBA" id="ARBA00000085"/>
    </source>
</evidence>
<keyword evidence="6" id="KW-0472">Membrane</keyword>
<reference evidence="8" key="1">
    <citation type="submission" date="2024-01" db="EMBL/GenBank/DDBJ databases">
        <title>Bank of Algae and Cyanobacteria of the Azores (BACA) strain genomes.</title>
        <authorList>
            <person name="Luz R."/>
            <person name="Cordeiro R."/>
            <person name="Fonseca A."/>
            <person name="Goncalves V."/>
        </authorList>
    </citation>
    <scope>NUCLEOTIDE SEQUENCE</scope>
    <source>
        <strain evidence="8">BACA0141</strain>
    </source>
</reference>
<dbReference type="SMART" id="SM00387">
    <property type="entry name" value="HATPase_c"/>
    <property type="match status" value="1"/>
</dbReference>
<dbReference type="CDD" id="cd00082">
    <property type="entry name" value="HisKA"/>
    <property type="match status" value="1"/>
</dbReference>
<evidence type="ECO:0000256" key="5">
    <source>
        <dbReference type="ARBA" id="ARBA00023012"/>
    </source>
</evidence>
<evidence type="ECO:0000259" key="7">
    <source>
        <dbReference type="PROSITE" id="PS50109"/>
    </source>
</evidence>
<evidence type="ECO:0000256" key="6">
    <source>
        <dbReference type="SAM" id="Phobius"/>
    </source>
</evidence>
<dbReference type="EMBL" id="JAZBJZ010000040">
    <property type="protein sequence ID" value="MEE3717385.1"/>
    <property type="molecule type" value="Genomic_DNA"/>
</dbReference>
<keyword evidence="9" id="KW-1185">Reference proteome</keyword>
<keyword evidence="4 8" id="KW-0418">Kinase</keyword>
<dbReference type="InterPro" id="IPR003661">
    <property type="entry name" value="HisK_dim/P_dom"/>
</dbReference>
<evidence type="ECO:0000256" key="2">
    <source>
        <dbReference type="ARBA" id="ARBA00012438"/>
    </source>
</evidence>
<dbReference type="Pfam" id="PF00512">
    <property type="entry name" value="HisKA"/>
    <property type="match status" value="1"/>
</dbReference>
<protein>
    <recommendedName>
        <fullName evidence="2">histidine kinase</fullName>
        <ecNumber evidence="2">2.7.13.3</ecNumber>
    </recommendedName>
</protein>
<name>A0AAW9Q1S5_9CYAN</name>
<keyword evidence="3" id="KW-0597">Phosphoprotein</keyword>
<accession>A0AAW9Q1S5</accession>
<proteinExistence type="predicted"/>
<dbReference type="Proteomes" id="UP001333818">
    <property type="component" value="Unassembled WGS sequence"/>
</dbReference>
<keyword evidence="4 8" id="KW-0808">Transferase</keyword>
<dbReference type="PRINTS" id="PR00344">
    <property type="entry name" value="BCTRLSENSOR"/>
</dbReference>
<comment type="caution">
    <text evidence="8">The sequence shown here is derived from an EMBL/GenBank/DDBJ whole genome shotgun (WGS) entry which is preliminary data.</text>
</comment>
<dbReference type="PANTHER" id="PTHR43547:SF2">
    <property type="entry name" value="HYBRID SIGNAL TRANSDUCTION HISTIDINE KINASE C"/>
    <property type="match status" value="1"/>
</dbReference>
<dbReference type="PROSITE" id="PS50109">
    <property type="entry name" value="HIS_KIN"/>
    <property type="match status" value="1"/>
</dbReference>
<keyword evidence="5" id="KW-0902">Two-component regulatory system</keyword>
<dbReference type="PANTHER" id="PTHR43547">
    <property type="entry name" value="TWO-COMPONENT HISTIDINE KINASE"/>
    <property type="match status" value="1"/>
</dbReference>
<evidence type="ECO:0000256" key="4">
    <source>
        <dbReference type="ARBA" id="ARBA00022777"/>
    </source>
</evidence>
<feature type="transmembrane region" description="Helical" evidence="6">
    <location>
        <begin position="20"/>
        <end position="38"/>
    </location>
</feature>
<feature type="transmembrane region" description="Helical" evidence="6">
    <location>
        <begin position="65"/>
        <end position="81"/>
    </location>
</feature>
<evidence type="ECO:0000313" key="9">
    <source>
        <dbReference type="Proteomes" id="UP001333818"/>
    </source>
</evidence>
<organism evidence="8 9">
    <name type="scientific">Tumidithrix elongata BACA0141</name>
    <dbReference type="NCBI Taxonomy" id="2716417"/>
    <lineage>
        <taxon>Bacteria</taxon>
        <taxon>Bacillati</taxon>
        <taxon>Cyanobacteriota</taxon>
        <taxon>Cyanophyceae</taxon>
        <taxon>Pseudanabaenales</taxon>
        <taxon>Pseudanabaenaceae</taxon>
        <taxon>Tumidithrix</taxon>
        <taxon>Tumidithrix elongata</taxon>
    </lineage>
</organism>
<keyword evidence="6" id="KW-1133">Transmembrane helix</keyword>
<feature type="transmembrane region" description="Helical" evidence="6">
    <location>
        <begin position="87"/>
        <end position="109"/>
    </location>
</feature>
<dbReference type="GO" id="GO:0000155">
    <property type="term" value="F:phosphorelay sensor kinase activity"/>
    <property type="evidence" value="ECO:0007669"/>
    <property type="project" value="InterPro"/>
</dbReference>
<sequence>MPTPSHPQNSLFIAGMEFDARVVAIALFIAIAVMEYSTPPDYIFGYLYTAPLAIVGSRFRRSTSLWIYALAIVLTLGDLWIPGGTAFAASTVANRTIAIIALIVTFILTDRNRDYAEDMTKVKVQLHAQEALAKVREDFIATLTHDLKTPLLGAIEMMRFLANGKFGEVTPEQQQVFETLRKSHGNTLRIVQMLLDVFHNDARGLRLQVTRVNLVEIAREATEAIAAIASSREIEIRMEVTSSFAHFWLHADALQLERVFVNLLANALHHSIRGSEIRLILEAPPHICIAKVLDTGSGIAPEDLPHLFDRFYQGESDSHPDAYRRLNTGSGLGLYLSRQIIEAHGGKIWAENQAPKGAMFGFTLPN</sequence>
<gene>
    <name evidence="8" type="ORF">V2H45_11545</name>
</gene>
<dbReference type="InterPro" id="IPR036097">
    <property type="entry name" value="HisK_dim/P_sf"/>
</dbReference>
<dbReference type="InterPro" id="IPR005467">
    <property type="entry name" value="His_kinase_dom"/>
</dbReference>
<dbReference type="CDD" id="cd00075">
    <property type="entry name" value="HATPase"/>
    <property type="match status" value="1"/>
</dbReference>
<feature type="domain" description="Histidine kinase" evidence="7">
    <location>
        <begin position="142"/>
        <end position="366"/>
    </location>
</feature>
<comment type="catalytic activity">
    <reaction evidence="1">
        <text>ATP + protein L-histidine = ADP + protein N-phospho-L-histidine.</text>
        <dbReference type="EC" id="2.7.13.3"/>
    </reaction>
</comment>
<dbReference type="AlphaFoldDB" id="A0AAW9Q1S5"/>
<dbReference type="EC" id="2.7.13.3" evidence="2"/>
<dbReference type="Gene3D" id="3.30.565.10">
    <property type="entry name" value="Histidine kinase-like ATPase, C-terminal domain"/>
    <property type="match status" value="1"/>
</dbReference>
<dbReference type="SUPFAM" id="SSF47384">
    <property type="entry name" value="Homodimeric domain of signal transducing histidine kinase"/>
    <property type="match status" value="1"/>
</dbReference>
<dbReference type="InterPro" id="IPR036890">
    <property type="entry name" value="HATPase_C_sf"/>
</dbReference>